<name>A0A7K1LJ46_9MICC</name>
<protein>
    <recommendedName>
        <fullName evidence="2">3-methyl-2-oxobutanoate dehydrogenase (2-methylpropanoyl-transferring)</fullName>
        <ecNumber evidence="2">1.2.4.4</ecNumber>
    </recommendedName>
</protein>
<evidence type="ECO:0000256" key="1">
    <source>
        <dbReference type="ARBA" id="ARBA00001964"/>
    </source>
</evidence>
<dbReference type="FunFam" id="3.40.50.970:FF:000001">
    <property type="entry name" value="Pyruvate dehydrogenase E1 beta subunit"/>
    <property type="match status" value="1"/>
</dbReference>
<dbReference type="OrthoDB" id="3457658at2"/>
<evidence type="ECO:0000256" key="3">
    <source>
        <dbReference type="ARBA" id="ARBA00023002"/>
    </source>
</evidence>
<evidence type="ECO:0000313" key="5">
    <source>
        <dbReference type="EMBL" id="MUN55209.1"/>
    </source>
</evidence>
<keyword evidence="6" id="KW-1185">Reference proteome</keyword>
<dbReference type="SMART" id="SM00861">
    <property type="entry name" value="Transket_pyr"/>
    <property type="match status" value="1"/>
</dbReference>
<dbReference type="PANTHER" id="PTHR42980:SF1">
    <property type="entry name" value="2-OXOISOVALERATE DEHYDROGENASE SUBUNIT BETA, MITOCHONDRIAL"/>
    <property type="match status" value="1"/>
</dbReference>
<evidence type="ECO:0000259" key="4">
    <source>
        <dbReference type="SMART" id="SM00861"/>
    </source>
</evidence>
<proteinExistence type="predicted"/>
<dbReference type="Gene3D" id="3.40.50.970">
    <property type="match status" value="1"/>
</dbReference>
<dbReference type="AlphaFoldDB" id="A0A7K1LJ46"/>
<dbReference type="GO" id="GO:0009083">
    <property type="term" value="P:branched-chain amino acid catabolic process"/>
    <property type="evidence" value="ECO:0007669"/>
    <property type="project" value="TreeGrafter"/>
</dbReference>
<dbReference type="SUPFAM" id="SSF52518">
    <property type="entry name" value="Thiamin diphosphate-binding fold (THDP-binding)"/>
    <property type="match status" value="1"/>
</dbReference>
<dbReference type="EC" id="1.2.4.4" evidence="2"/>
<dbReference type="Pfam" id="PF02779">
    <property type="entry name" value="Transket_pyr"/>
    <property type="match status" value="1"/>
</dbReference>
<accession>A0A7K1LJ46</accession>
<dbReference type="GO" id="GO:0007584">
    <property type="term" value="P:response to nutrient"/>
    <property type="evidence" value="ECO:0007669"/>
    <property type="project" value="TreeGrafter"/>
</dbReference>
<feature type="domain" description="Transketolase-like pyrimidine-binding" evidence="4">
    <location>
        <begin position="6"/>
        <end position="181"/>
    </location>
</feature>
<dbReference type="PANTHER" id="PTHR42980">
    <property type="entry name" value="2-OXOISOVALERATE DEHYDROGENASE SUBUNIT BETA-RELATED"/>
    <property type="match status" value="1"/>
</dbReference>
<gene>
    <name evidence="5" type="ORF">GMA10_08290</name>
</gene>
<keyword evidence="3" id="KW-0560">Oxidoreductase</keyword>
<dbReference type="EMBL" id="WOGT01000004">
    <property type="protein sequence ID" value="MUN55209.1"/>
    <property type="molecule type" value="Genomic_DNA"/>
</dbReference>
<dbReference type="InterPro" id="IPR029061">
    <property type="entry name" value="THDP-binding"/>
</dbReference>
<dbReference type="SUPFAM" id="SSF52922">
    <property type="entry name" value="TK C-terminal domain-like"/>
    <property type="match status" value="1"/>
</dbReference>
<sequence>MPVESMPMAKALNAAMSDAMGEDKAVLLMGEDIGTLGGVFRVTQGLKEEYGPERVMDTPLGEAGIVGTAIGLAMRGYRPVCEIQFDGFVFPSFNQITSQLAKIHARTQGDVKLPVVIRIPYGGNIGSIEHHSESPEALFAHTAGLRVMSPSNAQDAYTMLREAIASDDPVIFLEPKRRYWLKGDVDRSVSAPSTQRAQIVREGRDVTLAAYGPLVPVALAASDAAREDGMSIEVVDLRSISPLDFDAVEASVRKTGRLVVTHEAPTFGGIGGELASVITERCFYSLEAPVLRVGGYHMPYPVAGVEEDYLPSIDRMLEAIDRSLAY</sequence>
<evidence type="ECO:0000313" key="6">
    <source>
        <dbReference type="Proteomes" id="UP000462152"/>
    </source>
</evidence>
<dbReference type="FunFam" id="3.40.50.920:FF:000001">
    <property type="entry name" value="Pyruvate dehydrogenase E1 beta subunit"/>
    <property type="match status" value="1"/>
</dbReference>
<comment type="cofactor">
    <cofactor evidence="1">
        <name>thiamine diphosphate</name>
        <dbReference type="ChEBI" id="CHEBI:58937"/>
    </cofactor>
</comment>
<reference evidence="5 6" key="1">
    <citation type="submission" date="2019-12" db="EMBL/GenBank/DDBJ databases">
        <authorList>
            <person name="Li J."/>
            <person name="Shi Y."/>
            <person name="Xu G."/>
            <person name="Xiao D."/>
            <person name="Ran X."/>
        </authorList>
    </citation>
    <scope>NUCLEOTIDE SEQUENCE [LARGE SCALE GENOMIC DNA]</scope>
    <source>
        <strain evidence="5 6">JCM 15915</strain>
    </source>
</reference>
<dbReference type="CDD" id="cd07036">
    <property type="entry name" value="TPP_PYR_E1-PDHc-beta_like"/>
    <property type="match status" value="1"/>
</dbReference>
<dbReference type="GO" id="GO:0003863">
    <property type="term" value="F:branched-chain 2-oxo acid dehydrogenase activity"/>
    <property type="evidence" value="ECO:0007669"/>
    <property type="project" value="UniProtKB-EC"/>
</dbReference>
<dbReference type="InterPro" id="IPR005475">
    <property type="entry name" value="Transketolase-like_Pyr-bd"/>
</dbReference>
<dbReference type="Gene3D" id="3.40.50.920">
    <property type="match status" value="1"/>
</dbReference>
<dbReference type="Proteomes" id="UP000462152">
    <property type="component" value="Unassembled WGS sequence"/>
</dbReference>
<evidence type="ECO:0000256" key="2">
    <source>
        <dbReference type="ARBA" id="ARBA00012277"/>
    </source>
</evidence>
<organism evidence="5 6">
    <name type="scientific">Rothia koreensis</name>
    <dbReference type="NCBI Taxonomy" id="592378"/>
    <lineage>
        <taxon>Bacteria</taxon>
        <taxon>Bacillati</taxon>
        <taxon>Actinomycetota</taxon>
        <taxon>Actinomycetes</taxon>
        <taxon>Micrococcales</taxon>
        <taxon>Micrococcaceae</taxon>
        <taxon>Rothia</taxon>
    </lineage>
</organism>
<dbReference type="Pfam" id="PF02780">
    <property type="entry name" value="Transketolase_C"/>
    <property type="match status" value="1"/>
</dbReference>
<dbReference type="GO" id="GO:0000287">
    <property type="term" value="F:magnesium ion binding"/>
    <property type="evidence" value="ECO:0007669"/>
    <property type="project" value="UniProtKB-ARBA"/>
</dbReference>
<dbReference type="InterPro" id="IPR009014">
    <property type="entry name" value="Transketo_C/PFOR_II"/>
</dbReference>
<comment type="caution">
    <text evidence="5">The sequence shown here is derived from an EMBL/GenBank/DDBJ whole genome shotgun (WGS) entry which is preliminary data.</text>
</comment>
<dbReference type="InterPro" id="IPR033248">
    <property type="entry name" value="Transketolase_C"/>
</dbReference>